<dbReference type="STRING" id="454006.SAMN05421825_0801"/>
<dbReference type="FunFam" id="3.40.718.10:FF:000006">
    <property type="entry name" value="3-isopropylmalate dehydrogenase"/>
    <property type="match status" value="1"/>
</dbReference>
<feature type="domain" description="Isopropylmalate dehydrogenase-like" evidence="16">
    <location>
        <begin position="14"/>
        <end position="356"/>
    </location>
</feature>
<comment type="catalytic activity">
    <reaction evidence="1 14 15">
        <text>(2R,3S)-3-isopropylmalate + NAD(+) = 4-methyl-2-oxopentanoate + CO2 + NADH</text>
        <dbReference type="Rhea" id="RHEA:32271"/>
        <dbReference type="ChEBI" id="CHEBI:16526"/>
        <dbReference type="ChEBI" id="CHEBI:17865"/>
        <dbReference type="ChEBI" id="CHEBI:35121"/>
        <dbReference type="ChEBI" id="CHEBI:57540"/>
        <dbReference type="ChEBI" id="CHEBI:57945"/>
        <dbReference type="EC" id="1.1.1.85"/>
    </reaction>
</comment>
<keyword evidence="14" id="KW-0963">Cytoplasm</keyword>
<comment type="function">
    <text evidence="14 15">Catalyzes the oxidation of 3-carboxy-2-hydroxy-4-methylpentanoate (3-isopropylmalate) to 3-carboxy-4-methyl-2-oxopentanoate. The product decarboxylates to 4-methyl-2 oxopentanoate.</text>
</comment>
<dbReference type="SUPFAM" id="SSF53659">
    <property type="entry name" value="Isocitrate/Isopropylmalate dehydrogenase-like"/>
    <property type="match status" value="1"/>
</dbReference>
<keyword evidence="11 14" id="KW-0520">NAD</keyword>
<feature type="site" description="Important for catalysis" evidence="14">
    <location>
        <position position="152"/>
    </location>
</feature>
<evidence type="ECO:0000256" key="4">
    <source>
        <dbReference type="ARBA" id="ARBA00008319"/>
    </source>
</evidence>
<evidence type="ECO:0000256" key="11">
    <source>
        <dbReference type="ARBA" id="ARBA00023027"/>
    </source>
</evidence>
<proteinExistence type="inferred from homology"/>
<evidence type="ECO:0000256" key="15">
    <source>
        <dbReference type="RuleBase" id="RU004445"/>
    </source>
</evidence>
<comment type="pathway">
    <text evidence="3 14 15">Amino-acid biosynthesis; L-leucine biosynthesis; L-leucine from 3-methyl-2-oxobutanoate: step 3/4.</text>
</comment>
<feature type="binding site" evidence="14">
    <location>
        <position position="107"/>
    </location>
    <ligand>
        <name>substrate</name>
    </ligand>
</feature>
<comment type="subunit">
    <text evidence="5 14 15">Homodimer.</text>
</comment>
<evidence type="ECO:0000259" key="16">
    <source>
        <dbReference type="SMART" id="SM01329"/>
    </source>
</evidence>
<dbReference type="Gene3D" id="3.40.718.10">
    <property type="entry name" value="Isopropylmalate Dehydrogenase"/>
    <property type="match status" value="1"/>
</dbReference>
<keyword evidence="7 14" id="KW-0028">Amino-acid biosynthesis</keyword>
<dbReference type="EMBL" id="FNBH01000001">
    <property type="protein sequence ID" value="SDE99784.1"/>
    <property type="molecule type" value="Genomic_DNA"/>
</dbReference>
<comment type="cofactor">
    <cofactor evidence="2">
        <name>Mn(2+)</name>
        <dbReference type="ChEBI" id="CHEBI:29035"/>
    </cofactor>
</comment>
<evidence type="ECO:0000256" key="14">
    <source>
        <dbReference type="HAMAP-Rule" id="MF_01033"/>
    </source>
</evidence>
<feature type="binding site" evidence="14">
    <location>
        <position position="145"/>
    </location>
    <ligand>
        <name>substrate</name>
    </ligand>
</feature>
<dbReference type="UniPathway" id="UPA00048">
    <property type="reaction ID" value="UER00072"/>
</dbReference>
<dbReference type="HAMAP" id="MF_01033">
    <property type="entry name" value="LeuB_type1"/>
    <property type="match status" value="1"/>
</dbReference>
<keyword evidence="9 14" id="KW-0460">Magnesium</keyword>
<evidence type="ECO:0000256" key="6">
    <source>
        <dbReference type="ARBA" id="ARBA00022430"/>
    </source>
</evidence>
<protein>
    <recommendedName>
        <fullName evidence="14">3-isopropylmalate dehydrogenase</fullName>
        <ecNumber evidence="14">1.1.1.85</ecNumber>
    </recommendedName>
    <alternativeName>
        <fullName evidence="14">3-IPM-DH</fullName>
    </alternativeName>
    <alternativeName>
        <fullName evidence="14">Beta-IPM dehydrogenase</fullName>
        <shortName evidence="14">IMDH</shortName>
    </alternativeName>
</protein>
<name>A0A1G7HHN1_9FLAO</name>
<dbReference type="InterPro" id="IPR004429">
    <property type="entry name" value="Isopropylmalate_DH"/>
</dbReference>
<feature type="binding site" evidence="14">
    <location>
        <position position="117"/>
    </location>
    <ligand>
        <name>substrate</name>
    </ligand>
</feature>
<evidence type="ECO:0000256" key="5">
    <source>
        <dbReference type="ARBA" id="ARBA00011738"/>
    </source>
</evidence>
<keyword evidence="8 14" id="KW-0479">Metal-binding</keyword>
<dbReference type="SMART" id="SM01329">
    <property type="entry name" value="Iso_dh"/>
    <property type="match status" value="1"/>
</dbReference>
<dbReference type="GO" id="GO:0000287">
    <property type="term" value="F:magnesium ion binding"/>
    <property type="evidence" value="ECO:0007669"/>
    <property type="project" value="InterPro"/>
</dbReference>
<comment type="subcellular location">
    <subcellularLocation>
        <location evidence="14">Cytoplasm</location>
    </subcellularLocation>
</comment>
<dbReference type="EC" id="1.1.1.85" evidence="14"/>
<evidence type="ECO:0000256" key="2">
    <source>
        <dbReference type="ARBA" id="ARBA00001936"/>
    </source>
</evidence>
<dbReference type="NCBIfam" id="TIGR00169">
    <property type="entry name" value="leuB"/>
    <property type="match status" value="1"/>
</dbReference>
<dbReference type="GO" id="GO:0003862">
    <property type="term" value="F:3-isopropylmalate dehydrogenase activity"/>
    <property type="evidence" value="ECO:0007669"/>
    <property type="project" value="UniProtKB-UniRule"/>
</dbReference>
<comment type="similarity">
    <text evidence="4 14">Belongs to the isocitrate and isopropylmalate dehydrogenases family. LeuB type 1 subfamily.</text>
</comment>
<gene>
    <name evidence="14" type="primary">leuB</name>
    <name evidence="17" type="ORF">SAMN05421825_0801</name>
</gene>
<dbReference type="InterPro" id="IPR019818">
    <property type="entry name" value="IsoCit/isopropylmalate_DH_CS"/>
</dbReference>
<evidence type="ECO:0000313" key="17">
    <source>
        <dbReference type="EMBL" id="SDE99784.1"/>
    </source>
</evidence>
<dbReference type="AlphaFoldDB" id="A0A1G7HHN1"/>
<sequence>MNKKHKKYMSKSYKIAVLPGDGIGPEVTNESVKILKVIGEVFQYNFEFNYGVMGAEAIYQTGNPLPDETLELCKNSDAVLFGAIGDPAFDNNPDAKVRPEQGLLKLRKELGLFANIRPIKTYASLIKKSPLKREIVDGTDIQIYRELISGIYFGEKFTDENGDYAYDLCKYSKEEIAGITHLAFQDAQKRKKKLTLIDKANVLDTSRLWRKIVKEIALEYPDVTLDFMFVDNAAMQMILNPKQFDVILTENMFGDIISDEASVIGGSIGLLPSASIGDDNALFEPIHGSYPQAKGKGIANPIASILSAAMLLDYLKLNVAADKLRQSVEHAVESKFVTVDLNAEQNYSTSEVGDFIADYIHFSEKSYYNYENIQLGKSTIV</sequence>
<keyword evidence="6 14" id="KW-0432">Leucine biosynthesis</keyword>
<accession>A0A1G7HHN1</accession>
<dbReference type="Proteomes" id="UP000199203">
    <property type="component" value="Unassembled WGS sequence"/>
</dbReference>
<dbReference type="InterPro" id="IPR024084">
    <property type="entry name" value="IsoPropMal-DH-like_dom"/>
</dbReference>
<feature type="site" description="Important for catalysis" evidence="14">
    <location>
        <position position="199"/>
    </location>
</feature>
<dbReference type="GO" id="GO:0005829">
    <property type="term" value="C:cytosol"/>
    <property type="evidence" value="ECO:0007669"/>
    <property type="project" value="TreeGrafter"/>
</dbReference>
<keyword evidence="12 14" id="KW-0464">Manganese</keyword>
<comment type="caution">
    <text evidence="14">Lacks conserved residue(s) required for the propagation of feature annotation.</text>
</comment>
<evidence type="ECO:0000256" key="3">
    <source>
        <dbReference type="ARBA" id="ARBA00004762"/>
    </source>
</evidence>
<dbReference type="Pfam" id="PF00180">
    <property type="entry name" value="Iso_dh"/>
    <property type="match status" value="1"/>
</dbReference>
<dbReference type="PANTHER" id="PTHR42979">
    <property type="entry name" value="3-ISOPROPYLMALATE DEHYDROGENASE"/>
    <property type="match status" value="1"/>
</dbReference>
<organism evidence="17 18">
    <name type="scientific">Epilithonimonas hungarica</name>
    <dbReference type="NCBI Taxonomy" id="454006"/>
    <lineage>
        <taxon>Bacteria</taxon>
        <taxon>Pseudomonadati</taxon>
        <taxon>Bacteroidota</taxon>
        <taxon>Flavobacteriia</taxon>
        <taxon>Flavobacteriales</taxon>
        <taxon>Weeksellaceae</taxon>
        <taxon>Chryseobacterium group</taxon>
        <taxon>Epilithonimonas</taxon>
    </lineage>
</organism>
<feature type="binding site" evidence="14">
    <location>
        <position position="231"/>
    </location>
    <ligand>
        <name>Mg(2+)</name>
        <dbReference type="ChEBI" id="CHEBI:18420"/>
    </ligand>
</feature>
<feature type="binding site" evidence="14">
    <location>
        <position position="255"/>
    </location>
    <ligand>
        <name>Mg(2+)</name>
        <dbReference type="ChEBI" id="CHEBI:18420"/>
    </ligand>
</feature>
<evidence type="ECO:0000256" key="9">
    <source>
        <dbReference type="ARBA" id="ARBA00022842"/>
    </source>
</evidence>
<dbReference type="PROSITE" id="PS00470">
    <property type="entry name" value="IDH_IMDH"/>
    <property type="match status" value="1"/>
</dbReference>
<keyword evidence="18" id="KW-1185">Reference proteome</keyword>
<comment type="cofactor">
    <cofactor evidence="14 15">
        <name>Mg(2+)</name>
        <dbReference type="ChEBI" id="CHEBI:18420"/>
    </cofactor>
    <cofactor evidence="14 15">
        <name>Mn(2+)</name>
        <dbReference type="ChEBI" id="CHEBI:29035"/>
    </cofactor>
    <text evidence="14 15">Binds 1 Mg(2+) or Mn(2+) ion per subunit.</text>
</comment>
<dbReference type="PANTHER" id="PTHR42979:SF1">
    <property type="entry name" value="3-ISOPROPYLMALATE DEHYDROGENASE"/>
    <property type="match status" value="1"/>
</dbReference>
<evidence type="ECO:0000256" key="10">
    <source>
        <dbReference type="ARBA" id="ARBA00023002"/>
    </source>
</evidence>
<feature type="binding site" evidence="14">
    <location>
        <position position="231"/>
    </location>
    <ligand>
        <name>substrate</name>
    </ligand>
</feature>
<evidence type="ECO:0000256" key="8">
    <source>
        <dbReference type="ARBA" id="ARBA00022723"/>
    </source>
</evidence>
<dbReference type="GO" id="GO:0051287">
    <property type="term" value="F:NAD binding"/>
    <property type="evidence" value="ECO:0007669"/>
    <property type="project" value="InterPro"/>
</dbReference>
<dbReference type="GO" id="GO:0009098">
    <property type="term" value="P:L-leucine biosynthetic process"/>
    <property type="evidence" value="ECO:0007669"/>
    <property type="project" value="UniProtKB-UniRule"/>
</dbReference>
<evidence type="ECO:0000256" key="12">
    <source>
        <dbReference type="ARBA" id="ARBA00023211"/>
    </source>
</evidence>
<keyword evidence="10 14" id="KW-0560">Oxidoreductase</keyword>
<reference evidence="18" key="1">
    <citation type="submission" date="2016-10" db="EMBL/GenBank/DDBJ databases">
        <authorList>
            <person name="Varghese N."/>
            <person name="Submissions S."/>
        </authorList>
    </citation>
    <scope>NUCLEOTIDE SEQUENCE [LARGE SCALE GENOMIC DNA]</scope>
    <source>
        <strain evidence="18">DSM 19684</strain>
    </source>
</reference>
<feature type="binding site" evidence="14">
    <location>
        <position position="259"/>
    </location>
    <ligand>
        <name>Mg(2+)</name>
        <dbReference type="ChEBI" id="CHEBI:18420"/>
    </ligand>
</feature>
<evidence type="ECO:0000256" key="13">
    <source>
        <dbReference type="ARBA" id="ARBA00023304"/>
    </source>
</evidence>
<evidence type="ECO:0000313" key="18">
    <source>
        <dbReference type="Proteomes" id="UP000199203"/>
    </source>
</evidence>
<evidence type="ECO:0000256" key="7">
    <source>
        <dbReference type="ARBA" id="ARBA00022605"/>
    </source>
</evidence>
<keyword evidence="13 14" id="KW-0100">Branched-chain amino acid biosynthesis</keyword>
<evidence type="ECO:0000256" key="1">
    <source>
        <dbReference type="ARBA" id="ARBA00000624"/>
    </source>
</evidence>